<reference evidence="2 3" key="1">
    <citation type="submission" date="2024-10" db="EMBL/GenBank/DDBJ databases">
        <title>Updated reference genomes for cyclostephanoid diatoms.</title>
        <authorList>
            <person name="Roberts W.R."/>
            <person name="Alverson A.J."/>
        </authorList>
    </citation>
    <scope>NUCLEOTIDE SEQUENCE [LARGE SCALE GENOMIC DNA]</scope>
    <source>
        <strain evidence="2 3">AJA010-31</strain>
    </source>
</reference>
<keyword evidence="1" id="KW-0732">Signal</keyword>
<dbReference type="AlphaFoldDB" id="A0ABD3QS26"/>
<protein>
    <recommendedName>
        <fullName evidence="4">PsbP C-terminal domain-containing protein</fullName>
    </recommendedName>
</protein>
<feature type="signal peptide" evidence="1">
    <location>
        <begin position="1"/>
        <end position="17"/>
    </location>
</feature>
<organism evidence="2 3">
    <name type="scientific">Cyclotella atomus</name>
    <dbReference type="NCBI Taxonomy" id="382360"/>
    <lineage>
        <taxon>Eukaryota</taxon>
        <taxon>Sar</taxon>
        <taxon>Stramenopiles</taxon>
        <taxon>Ochrophyta</taxon>
        <taxon>Bacillariophyta</taxon>
        <taxon>Coscinodiscophyceae</taxon>
        <taxon>Thalassiosirophycidae</taxon>
        <taxon>Stephanodiscales</taxon>
        <taxon>Stephanodiscaceae</taxon>
        <taxon>Cyclotella</taxon>
    </lineage>
</organism>
<gene>
    <name evidence="2" type="ORF">ACHAWO_005604</name>
</gene>
<name>A0ABD3QS26_9STRA</name>
<evidence type="ECO:0000256" key="1">
    <source>
        <dbReference type="SAM" id="SignalP"/>
    </source>
</evidence>
<feature type="chain" id="PRO_5044850519" description="PsbP C-terminal domain-containing protein" evidence="1">
    <location>
        <begin position="18"/>
        <end position="263"/>
    </location>
</feature>
<keyword evidence="3" id="KW-1185">Reference proteome</keyword>
<evidence type="ECO:0000313" key="3">
    <source>
        <dbReference type="Proteomes" id="UP001530400"/>
    </source>
</evidence>
<dbReference type="Proteomes" id="UP001530400">
    <property type="component" value="Unassembled WGS sequence"/>
</dbReference>
<dbReference type="EMBL" id="JALLPJ020000078">
    <property type="protein sequence ID" value="KAL3803247.1"/>
    <property type="molecule type" value="Genomic_DNA"/>
</dbReference>
<comment type="caution">
    <text evidence="2">The sequence shown here is derived from an EMBL/GenBank/DDBJ whole genome shotgun (WGS) entry which is preliminary data.</text>
</comment>
<evidence type="ECO:0008006" key="4">
    <source>
        <dbReference type="Google" id="ProtNLM"/>
    </source>
</evidence>
<evidence type="ECO:0000313" key="2">
    <source>
        <dbReference type="EMBL" id="KAL3803247.1"/>
    </source>
</evidence>
<proteinExistence type="predicted"/>
<sequence length="263" mass="27922">MRASLALIHSLIGYGVAFTPNLTIERSSSLRMSKPYDSSRAEFISQAFASSLVIAMPSLAHAFDGGVGGLGKTRPVTGVVFRDADATTSSSNGDDKTNELLAPDGSPAFVTFQAPWPLLKSAAGIEARDIAGGFESSYVQVAELPRGITSLDQVKPAFLSQEIFGSSGKFGMYGAPTDVKIKRMPLSSNEMAVYLATFTTLTPAMRESDRKAYISASIVGNGLFMLITSTTSVRFNKLDDTLKKVAESFAAIPAPKSSLRNVS</sequence>
<accession>A0ABD3QS26</accession>